<protein>
    <submittedName>
        <fullName evidence="2">Uncharacterized protein</fullName>
    </submittedName>
</protein>
<feature type="compositionally biased region" description="Acidic residues" evidence="1">
    <location>
        <begin position="51"/>
        <end position="89"/>
    </location>
</feature>
<dbReference type="Proteomes" id="UP000738325">
    <property type="component" value="Unassembled WGS sequence"/>
</dbReference>
<proteinExistence type="predicted"/>
<evidence type="ECO:0000256" key="1">
    <source>
        <dbReference type="SAM" id="MobiDB-lite"/>
    </source>
</evidence>
<feature type="compositionally biased region" description="Acidic residues" evidence="1">
    <location>
        <begin position="138"/>
        <end position="159"/>
    </location>
</feature>
<reference evidence="2" key="1">
    <citation type="journal article" date="2020" name="Fungal Divers.">
        <title>Resolving the Mortierellaceae phylogeny through synthesis of multi-gene phylogenetics and phylogenomics.</title>
        <authorList>
            <person name="Vandepol N."/>
            <person name="Liber J."/>
            <person name="Desiro A."/>
            <person name="Na H."/>
            <person name="Kennedy M."/>
            <person name="Barry K."/>
            <person name="Grigoriev I.V."/>
            <person name="Miller A.N."/>
            <person name="O'Donnell K."/>
            <person name="Stajich J.E."/>
            <person name="Bonito G."/>
        </authorList>
    </citation>
    <scope>NUCLEOTIDE SEQUENCE</scope>
    <source>
        <strain evidence="2">REB-010B</strain>
    </source>
</reference>
<evidence type="ECO:0000313" key="2">
    <source>
        <dbReference type="EMBL" id="KAG0326113.1"/>
    </source>
</evidence>
<keyword evidence="3" id="KW-1185">Reference proteome</keyword>
<evidence type="ECO:0000313" key="3">
    <source>
        <dbReference type="Proteomes" id="UP000738325"/>
    </source>
</evidence>
<dbReference type="EMBL" id="JAAAIP010000091">
    <property type="protein sequence ID" value="KAG0326113.1"/>
    <property type="molecule type" value="Genomic_DNA"/>
</dbReference>
<accession>A0A9P6RQD2</accession>
<feature type="compositionally biased region" description="Polar residues" evidence="1">
    <location>
        <begin position="112"/>
        <end position="129"/>
    </location>
</feature>
<name>A0A9P6RQD2_9FUNG</name>
<feature type="region of interest" description="Disordered" evidence="1">
    <location>
        <begin position="1"/>
        <end position="171"/>
    </location>
</feature>
<sequence length="171" mass="19913">MSSHFPPQSRMPTLLPQRTETLWYPRQTGVEHMQRELDREEAAYEQKELDDHEEEEEEEEEDEEEDEDNDDDGMTGMEGEQDLDQDPDLDNNIGIHDHDLYEQDSDVDEYFQNGTSNNGRLSSTESIYTRQMAMLERDLDDDIEEATNGDSDDNDEEDAAILYSPSHEESQ</sequence>
<comment type="caution">
    <text evidence="2">The sequence shown here is derived from an EMBL/GenBank/DDBJ whole genome shotgun (WGS) entry which is preliminary data.</text>
</comment>
<gene>
    <name evidence="2" type="ORF">BGZ99_010091</name>
</gene>
<feature type="compositionally biased region" description="Basic and acidic residues" evidence="1">
    <location>
        <begin position="32"/>
        <end position="50"/>
    </location>
</feature>
<organism evidence="2 3">
    <name type="scientific">Dissophora globulifera</name>
    <dbReference type="NCBI Taxonomy" id="979702"/>
    <lineage>
        <taxon>Eukaryota</taxon>
        <taxon>Fungi</taxon>
        <taxon>Fungi incertae sedis</taxon>
        <taxon>Mucoromycota</taxon>
        <taxon>Mortierellomycotina</taxon>
        <taxon>Mortierellomycetes</taxon>
        <taxon>Mortierellales</taxon>
        <taxon>Mortierellaceae</taxon>
        <taxon>Dissophora</taxon>
    </lineage>
</organism>
<dbReference type="OrthoDB" id="2437493at2759"/>
<dbReference type="AlphaFoldDB" id="A0A9P6RQD2"/>